<evidence type="ECO:0000313" key="5">
    <source>
        <dbReference type="Proteomes" id="UP000785171"/>
    </source>
</evidence>
<feature type="repeat" description="ARM" evidence="1">
    <location>
        <begin position="1156"/>
        <end position="1198"/>
    </location>
</feature>
<evidence type="ECO:0000256" key="2">
    <source>
        <dbReference type="SAM" id="MobiDB-lite"/>
    </source>
</evidence>
<protein>
    <recommendedName>
        <fullName evidence="3">C2 domain-containing protein</fullName>
    </recommendedName>
</protein>
<comment type="caution">
    <text evidence="4">The sequence shown here is derived from an EMBL/GenBank/DDBJ whole genome shotgun (WGS) entry which is preliminary data.</text>
</comment>
<dbReference type="PANTHER" id="PTHR15599">
    <property type="entry name" value="RTDR1"/>
    <property type="match status" value="1"/>
</dbReference>
<feature type="region of interest" description="Disordered" evidence="2">
    <location>
        <begin position="303"/>
        <end position="343"/>
    </location>
</feature>
<gene>
    <name evidence="4" type="ORF">JM16_003690</name>
</gene>
<organism evidence="4 5">
    <name type="scientific">Phytophthora kernoviae</name>
    <dbReference type="NCBI Taxonomy" id="325452"/>
    <lineage>
        <taxon>Eukaryota</taxon>
        <taxon>Sar</taxon>
        <taxon>Stramenopiles</taxon>
        <taxon>Oomycota</taxon>
        <taxon>Peronosporomycetes</taxon>
        <taxon>Peronosporales</taxon>
        <taxon>Peronosporaceae</taxon>
        <taxon>Phytophthora</taxon>
    </lineage>
</organism>
<dbReference type="SMART" id="SM00185">
    <property type="entry name" value="ARM"/>
    <property type="match status" value="6"/>
</dbReference>
<dbReference type="InterPro" id="IPR035892">
    <property type="entry name" value="C2_domain_sf"/>
</dbReference>
<proteinExistence type="predicted"/>
<accession>A0A8T0M2K1</accession>
<dbReference type="InterPro" id="IPR000225">
    <property type="entry name" value="Armadillo"/>
</dbReference>
<feature type="compositionally biased region" description="Pro residues" evidence="2">
    <location>
        <begin position="208"/>
        <end position="242"/>
    </location>
</feature>
<dbReference type="AlphaFoldDB" id="A0A8T0M2K1"/>
<evidence type="ECO:0000259" key="3">
    <source>
        <dbReference type="Pfam" id="PF00168"/>
    </source>
</evidence>
<feature type="domain" description="C2" evidence="3">
    <location>
        <begin position="3"/>
        <end position="38"/>
    </location>
</feature>
<name>A0A8T0M2K1_9STRA</name>
<dbReference type="Gene3D" id="2.60.40.150">
    <property type="entry name" value="C2 domain"/>
    <property type="match status" value="2"/>
</dbReference>
<evidence type="ECO:0000313" key="4">
    <source>
        <dbReference type="EMBL" id="KAG2526594.1"/>
    </source>
</evidence>
<dbReference type="PROSITE" id="PS50176">
    <property type="entry name" value="ARM_REPEAT"/>
    <property type="match status" value="1"/>
</dbReference>
<feature type="compositionally biased region" description="Low complexity" evidence="2">
    <location>
        <begin position="176"/>
        <end position="207"/>
    </location>
</feature>
<dbReference type="PANTHER" id="PTHR15599:SF1">
    <property type="entry name" value="RADIAL SPOKE HEAD 14 HOMOLOG"/>
    <property type="match status" value="1"/>
</dbReference>
<sequence length="1269" mass="138707">MEIQVRAVSARNLKDVQTFGKQDPFCKISLRGKSFKTKLDQLVIKIKNKNFTNSKLIGECRLPVSLFLDGSLMDQWYTLNNEAETAGEINLRVKYTGPDNQPETEAPVASAEKMYEKPAGYAHSYSTQSSYSEPHQSTAPTYSSSEQSAPVPTYSPPEKPTYSSQSSYSAPEKSGASSYAAQQQYPASSATTAPPAAQAYPAQQYGQQPPPQQQYYQQPPPPQQYGQPPPPQYGHQPPPQYGQPPELQRKLPFQYRGDVFAQHGDYTDGGLYMSRLPPSRKEKQLLSARVGVNYKLHQVKLAPVTPTKSASQQQSERESGPSVPVKTIDPSPIKPSRTKSNRKRQYALAVEAMAANRSLHASLLSDNVVPSVMALCRSKDVATLGACVATLGYLSCEPEGRAILLSHNVLPLLAALTLSPAPTHENLLLSNCVGTLANLTIEDGSESIFIKEKALDCLVKQRRSSALAERACTFAIFNLSCPQYAYPRVDDAVHALAEHGKDAHDHETVSRAVYNLACTRMNHAKLVEPEAASMLRLLISCQQCEAARLNALGALWHLMESGASRRALVRTGDCIRTVVEELPRLAMSRYVLFALASISSWSDSEKPSDMTGTAQSKYATASSAGSIPLELDELLDKPQLLERIYQHVAYSGFPIDSSQVRLQMVLLYNLSFRYPKKDVARLGLERLSEDKAVGAPLLRGGVIKALTLLTAAPEEAEKEAEVPGIIAELFVLIFQNCPVDNDLAAVTFAEPPIMRAITHLMCVAEQEEQEGKLHLAHGMCSAVLRKLAIAPGNTQLLVRGGAVGHLVLLMNADSSMFVKTNCVAAFCLLAQKPSVLTVLAAQGVIASVLEFLEYLEYHQQQQQHPNATLDPRVECMCVDLLSKLAKFANANDPRERHLTSLLYQVVEKEELASEVKELPYERVAEAFGVENHPHLLHALEEGEPVLRRRVLESLSSTLKLPQELVMYIKHGVVELLEGGIICGVDGEEAPYANQLSDSDRELQELSALALSAIAESPCGQAELLKGETITRIKPVFASAANKRTTEYLYNTLLHLSSSFPGARQLTAAGYLPIILEQLKGPRQNDALRLRALQLLKNLVNDGVGPTTYRSLELGAVPQCSKRLFSPNFEVRVAACDALMALGFAEKARKAVVEHEGVVQRLCELLSDKKWQVMAASASALMSLAAHDEVKRQIVAHEGLAGVKQLLQSNKLPVQLATTKLVAIVTALPAARGLLDVPATTLRLQTLMQDSDPLLAKSARVALTAVQWRA</sequence>
<reference evidence="4" key="1">
    <citation type="journal article" date="2015" name="Genom Data">
        <title>Genome sequences of six Phytophthora species associated with forests in New Zealand.</title>
        <authorList>
            <person name="Studholme D.J."/>
            <person name="McDougal R.L."/>
            <person name="Sambles C."/>
            <person name="Hansen E."/>
            <person name="Hardy G."/>
            <person name="Grant M."/>
            <person name="Ganley R.J."/>
            <person name="Williams N.M."/>
        </authorList>
    </citation>
    <scope>NUCLEOTIDE SEQUENCE</scope>
    <source>
        <strain evidence="4">NZFS 2646</strain>
    </source>
</reference>
<feature type="compositionally biased region" description="Polar residues" evidence="2">
    <location>
        <begin position="124"/>
        <end position="150"/>
    </location>
</feature>
<feature type="region of interest" description="Disordered" evidence="2">
    <location>
        <begin position="124"/>
        <end position="247"/>
    </location>
</feature>
<dbReference type="EMBL" id="JPWV03000070">
    <property type="protein sequence ID" value="KAG2526594.1"/>
    <property type="molecule type" value="Genomic_DNA"/>
</dbReference>
<feature type="domain" description="C2" evidence="3">
    <location>
        <begin position="40"/>
        <end position="79"/>
    </location>
</feature>
<dbReference type="Gene3D" id="1.25.10.10">
    <property type="entry name" value="Leucine-rich Repeat Variant"/>
    <property type="match status" value="3"/>
</dbReference>
<reference evidence="4" key="2">
    <citation type="submission" date="2020-06" db="EMBL/GenBank/DDBJ databases">
        <authorList>
            <person name="Studholme D.J."/>
        </authorList>
    </citation>
    <scope>NUCLEOTIDE SEQUENCE</scope>
    <source>
        <strain evidence="4">NZFS 2646</strain>
    </source>
</reference>
<dbReference type="InterPro" id="IPR042856">
    <property type="entry name" value="RSP14"/>
</dbReference>
<dbReference type="Proteomes" id="UP000785171">
    <property type="component" value="Unassembled WGS sequence"/>
</dbReference>
<dbReference type="InterPro" id="IPR011989">
    <property type="entry name" value="ARM-like"/>
</dbReference>
<dbReference type="InterPro" id="IPR016024">
    <property type="entry name" value="ARM-type_fold"/>
</dbReference>
<dbReference type="SUPFAM" id="SSF48371">
    <property type="entry name" value="ARM repeat"/>
    <property type="match status" value="3"/>
</dbReference>
<evidence type="ECO:0000256" key="1">
    <source>
        <dbReference type="PROSITE-ProRule" id="PRU00259"/>
    </source>
</evidence>
<dbReference type="Pfam" id="PF00168">
    <property type="entry name" value="C2"/>
    <property type="match status" value="2"/>
</dbReference>
<dbReference type="SUPFAM" id="SSF49562">
    <property type="entry name" value="C2 domain (Calcium/lipid-binding domain, CaLB)"/>
    <property type="match status" value="1"/>
</dbReference>
<dbReference type="InterPro" id="IPR000008">
    <property type="entry name" value="C2_dom"/>
</dbReference>